<protein>
    <submittedName>
        <fullName evidence="1">Uncharacterized protein</fullName>
    </submittedName>
</protein>
<reference evidence="1 2" key="2">
    <citation type="journal article" date="2017" name="Genome Announc.">
        <title>Draft genome sequence of Aquitalea magnusonii strain H3, a plant growth-promoting bacterium of duckweed Lemna minor.</title>
        <authorList>
            <person name="Ishizawa H."/>
            <person name="Kuroda M."/>
            <person name="Ike M."/>
        </authorList>
    </citation>
    <scope>NUCLEOTIDE SEQUENCE [LARGE SCALE GENOMIC DNA]</scope>
    <source>
        <strain evidence="1 2">H3</strain>
    </source>
</reference>
<reference evidence="2" key="1">
    <citation type="journal article" date="2017" name="Biotechnol. Biofuels">
        <title>Evaluation of environmental bacterial communities as a factor affecting the growth of duckweed Lemna minor.</title>
        <authorList>
            <person name="Ishizawa H."/>
            <person name="Kuroda M."/>
            <person name="Morikawa M."/>
            <person name="Ike M."/>
        </authorList>
    </citation>
    <scope>NUCLEOTIDE SEQUENCE [LARGE SCALE GENOMIC DNA]</scope>
    <source>
        <strain evidence="2">H3</strain>
    </source>
</reference>
<dbReference type="RefSeq" id="WP_089084335.1">
    <property type="nucleotide sequence ID" value="NZ_AP018823.1"/>
</dbReference>
<dbReference type="EMBL" id="AP018823">
    <property type="protein sequence ID" value="BBF84523.1"/>
    <property type="molecule type" value="Genomic_DNA"/>
</dbReference>
<dbReference type="OrthoDB" id="8606928at2"/>
<dbReference type="AlphaFoldDB" id="A0A3G9GCJ7"/>
<reference evidence="2" key="3">
    <citation type="journal article" date="2017" name="Plant Physiol. Biochem.">
        <title>Differential oxidative and antioxidative response of duckweed Lemna minor toward plant growth promoting/inhibiting bacteria.</title>
        <authorList>
            <person name="Ishizawa H."/>
            <person name="Kuroda M."/>
            <person name="Morikawa M."/>
            <person name="Ike M."/>
        </authorList>
    </citation>
    <scope>NUCLEOTIDE SEQUENCE [LARGE SCALE GENOMIC DNA]</scope>
    <source>
        <strain evidence="2">H3</strain>
    </source>
</reference>
<evidence type="ECO:0000313" key="2">
    <source>
        <dbReference type="Proteomes" id="UP000198290"/>
    </source>
</evidence>
<proteinExistence type="predicted"/>
<evidence type="ECO:0000313" key="1">
    <source>
        <dbReference type="EMBL" id="BBF84523.1"/>
    </source>
</evidence>
<keyword evidence="2" id="KW-1185">Reference proteome</keyword>
<organism evidence="1 2">
    <name type="scientific">Aquitalea magnusonii</name>
    <dbReference type="NCBI Taxonomy" id="332411"/>
    <lineage>
        <taxon>Bacteria</taxon>
        <taxon>Pseudomonadati</taxon>
        <taxon>Pseudomonadota</taxon>
        <taxon>Betaproteobacteria</taxon>
        <taxon>Neisseriales</taxon>
        <taxon>Chromobacteriaceae</taxon>
        <taxon>Aquitalea</taxon>
    </lineage>
</organism>
<name>A0A3G9GCJ7_9NEIS</name>
<dbReference type="KEGG" id="amah:DLM_0883"/>
<dbReference type="Proteomes" id="UP000198290">
    <property type="component" value="Chromosome"/>
</dbReference>
<sequence length="202" mass="21480">MNLTIPLIPTWVKAVAIGAGLAFIAYKVHQHGVESGAAAQHRADETVRIGLVADYEKQLGKFKDQWAAELATALRDKQTLEQQANQIGAALLETRAQLARTQQQLKQEIPHVVQADGPRWTGIGPAGLRLYAQNLGYPVASGGPGLPGAYPGDAAKADQAGSAGAGLSPTDLLTHSADYGQWCQKLEQQLDAFITLHTKDAP</sequence>
<gene>
    <name evidence="1" type="ORF">DLM_0883</name>
</gene>
<accession>A0A3G9GCJ7</accession>